<organism evidence="1 2">
    <name type="scientific">Canavalia gladiata</name>
    <name type="common">Sword bean</name>
    <name type="synonym">Dolichos gladiatus</name>
    <dbReference type="NCBI Taxonomy" id="3824"/>
    <lineage>
        <taxon>Eukaryota</taxon>
        <taxon>Viridiplantae</taxon>
        <taxon>Streptophyta</taxon>
        <taxon>Embryophyta</taxon>
        <taxon>Tracheophyta</taxon>
        <taxon>Spermatophyta</taxon>
        <taxon>Magnoliopsida</taxon>
        <taxon>eudicotyledons</taxon>
        <taxon>Gunneridae</taxon>
        <taxon>Pentapetalae</taxon>
        <taxon>rosids</taxon>
        <taxon>fabids</taxon>
        <taxon>Fabales</taxon>
        <taxon>Fabaceae</taxon>
        <taxon>Papilionoideae</taxon>
        <taxon>50 kb inversion clade</taxon>
        <taxon>NPAAA clade</taxon>
        <taxon>indigoferoid/millettioid clade</taxon>
        <taxon>Phaseoleae</taxon>
        <taxon>Canavalia</taxon>
    </lineage>
</organism>
<dbReference type="AlphaFoldDB" id="A0AAN9Q503"/>
<accession>A0AAN9Q503</accession>
<dbReference type="EMBL" id="JAYMYQ010000006">
    <property type="protein sequence ID" value="KAK7322476.1"/>
    <property type="molecule type" value="Genomic_DNA"/>
</dbReference>
<evidence type="ECO:0000313" key="1">
    <source>
        <dbReference type="EMBL" id="KAK7322476.1"/>
    </source>
</evidence>
<reference evidence="1 2" key="1">
    <citation type="submission" date="2024-01" db="EMBL/GenBank/DDBJ databases">
        <title>The genomes of 5 underutilized Papilionoideae crops provide insights into root nodulation and disease resistanc.</title>
        <authorList>
            <person name="Jiang F."/>
        </authorList>
    </citation>
    <scope>NUCLEOTIDE SEQUENCE [LARGE SCALE GENOMIC DNA]</scope>
    <source>
        <strain evidence="1">LVBAO_FW01</strain>
        <tissue evidence="1">Leaves</tissue>
    </source>
</reference>
<gene>
    <name evidence="1" type="ORF">VNO77_25857</name>
</gene>
<keyword evidence="2" id="KW-1185">Reference proteome</keyword>
<sequence length="114" mass="13183">MQFATHIAQVFLETGSCSQTKIAVFVKEEWGQRKALSHSEVILCPVYKLGGTGPSSFMYCESDTTIVMYNFFKLTNRFQDYSVENVRSLHSLFSNAYCIMHNWNKENEAKQKHE</sequence>
<name>A0AAN9Q503_CANGL</name>
<dbReference type="Proteomes" id="UP001367508">
    <property type="component" value="Unassembled WGS sequence"/>
</dbReference>
<evidence type="ECO:0000313" key="2">
    <source>
        <dbReference type="Proteomes" id="UP001367508"/>
    </source>
</evidence>
<proteinExistence type="predicted"/>
<protein>
    <submittedName>
        <fullName evidence="1">Uncharacterized protein</fullName>
    </submittedName>
</protein>
<comment type="caution">
    <text evidence="1">The sequence shown here is derived from an EMBL/GenBank/DDBJ whole genome shotgun (WGS) entry which is preliminary data.</text>
</comment>